<keyword evidence="3" id="KW-1185">Reference proteome</keyword>
<dbReference type="OrthoDB" id="1925587at2759"/>
<reference evidence="2 3" key="1">
    <citation type="submission" date="2018-07" db="EMBL/GenBank/DDBJ databases">
        <title>The complete nuclear genome of the prasinophyte Chloropicon primus (CCMP1205).</title>
        <authorList>
            <person name="Pombert J.-F."/>
            <person name="Otis C."/>
            <person name="Turmel M."/>
            <person name="Lemieux C."/>
        </authorList>
    </citation>
    <scope>NUCLEOTIDE SEQUENCE [LARGE SCALE GENOMIC DNA]</scope>
    <source>
        <strain evidence="2 3">CCMP1205</strain>
    </source>
</reference>
<dbReference type="EMBL" id="CP031049">
    <property type="protein sequence ID" value="QDZ25207.1"/>
    <property type="molecule type" value="Genomic_DNA"/>
</dbReference>
<dbReference type="Proteomes" id="UP000316726">
    <property type="component" value="Chromosome 16"/>
</dbReference>
<name>A0A5B8MXF2_9CHLO</name>
<accession>A0A5B8MXF2</accession>
<sequence>MKLPFFGGGKKAATMAPTAAESKAEAEGKEKRKVNIVDIGKAEDDGKDTLTGYCNLSENLEPCEWTFSTPKIKEKPLMRILF</sequence>
<dbReference type="AlphaFoldDB" id="A0A5B8MXF2"/>
<proteinExistence type="predicted"/>
<evidence type="ECO:0000313" key="2">
    <source>
        <dbReference type="EMBL" id="QDZ25207.1"/>
    </source>
</evidence>
<feature type="compositionally biased region" description="Gly residues" evidence="1">
    <location>
        <begin position="1"/>
        <end position="10"/>
    </location>
</feature>
<organism evidence="2 3">
    <name type="scientific">Chloropicon primus</name>
    <dbReference type="NCBI Taxonomy" id="1764295"/>
    <lineage>
        <taxon>Eukaryota</taxon>
        <taxon>Viridiplantae</taxon>
        <taxon>Chlorophyta</taxon>
        <taxon>Chloropicophyceae</taxon>
        <taxon>Chloropicales</taxon>
        <taxon>Chloropicaceae</taxon>
        <taxon>Chloropicon</taxon>
    </lineage>
</organism>
<gene>
    <name evidence="2" type="ORF">A3770_16p77250</name>
</gene>
<feature type="region of interest" description="Disordered" evidence="1">
    <location>
        <begin position="1"/>
        <end position="27"/>
    </location>
</feature>
<evidence type="ECO:0000313" key="3">
    <source>
        <dbReference type="Proteomes" id="UP000316726"/>
    </source>
</evidence>
<evidence type="ECO:0000256" key="1">
    <source>
        <dbReference type="SAM" id="MobiDB-lite"/>
    </source>
</evidence>
<protein>
    <submittedName>
        <fullName evidence="2">Uncharacterized protein</fullName>
    </submittedName>
</protein>